<dbReference type="GO" id="GO:0005886">
    <property type="term" value="C:plasma membrane"/>
    <property type="evidence" value="ECO:0007669"/>
    <property type="project" value="UniProtKB-SubCell"/>
</dbReference>
<dbReference type="Proteomes" id="UP000295719">
    <property type="component" value="Unassembled WGS sequence"/>
</dbReference>
<evidence type="ECO:0000256" key="6">
    <source>
        <dbReference type="ARBA" id="ARBA00022989"/>
    </source>
</evidence>
<evidence type="ECO:0000313" key="11">
    <source>
        <dbReference type="Proteomes" id="UP000295719"/>
    </source>
</evidence>
<evidence type="ECO:0000313" key="10">
    <source>
        <dbReference type="EMBL" id="TCV97940.1"/>
    </source>
</evidence>
<dbReference type="OrthoDB" id="8417460at2"/>
<keyword evidence="6 8" id="KW-1133">Transmembrane helix</keyword>
<gene>
    <name evidence="10" type="ORF">EDC52_10314</name>
</gene>
<evidence type="ECO:0000256" key="5">
    <source>
        <dbReference type="ARBA" id="ARBA00022692"/>
    </source>
</evidence>
<comment type="caution">
    <text evidence="10">The sequence shown here is derived from an EMBL/GenBank/DDBJ whole genome shotgun (WGS) entry which is preliminary data.</text>
</comment>
<reference evidence="10 11" key="1">
    <citation type="submission" date="2019-03" db="EMBL/GenBank/DDBJ databases">
        <title>Genomic Encyclopedia of Type Strains, Phase IV (KMG-IV): sequencing the most valuable type-strain genomes for metagenomic binning, comparative biology and taxonomic classification.</title>
        <authorList>
            <person name="Goeker M."/>
        </authorList>
    </citation>
    <scope>NUCLEOTIDE SEQUENCE [LARGE SCALE GENOMIC DNA]</scope>
    <source>
        <strain evidence="10 11">DSM 19580</strain>
    </source>
</reference>
<organism evidence="10 11">
    <name type="scientific">Biostraticola tofi</name>
    <dbReference type="NCBI Taxonomy" id="466109"/>
    <lineage>
        <taxon>Bacteria</taxon>
        <taxon>Pseudomonadati</taxon>
        <taxon>Pseudomonadota</taxon>
        <taxon>Gammaproteobacteria</taxon>
        <taxon>Enterobacterales</taxon>
        <taxon>Bruguierivoracaceae</taxon>
        <taxon>Biostraticola</taxon>
    </lineage>
</organism>
<keyword evidence="5 8" id="KW-0812">Transmembrane</keyword>
<feature type="transmembrane region" description="Helical" evidence="8">
    <location>
        <begin position="208"/>
        <end position="230"/>
    </location>
</feature>
<dbReference type="PROSITE" id="PS50928">
    <property type="entry name" value="ABC_TM1"/>
    <property type="match status" value="1"/>
</dbReference>
<keyword evidence="4" id="KW-0997">Cell inner membrane</keyword>
<feature type="transmembrane region" description="Helical" evidence="8">
    <location>
        <begin position="268"/>
        <end position="292"/>
    </location>
</feature>
<dbReference type="RefSeq" id="WP_131864714.1">
    <property type="nucleotide sequence ID" value="NZ_SMCR01000003.1"/>
</dbReference>
<comment type="similarity">
    <text evidence="8">Belongs to the binding-protein-dependent transport system permease family.</text>
</comment>
<keyword evidence="2 8" id="KW-0813">Transport</keyword>
<name>A0A4R3YZ49_9GAMM</name>
<accession>A0A4R3YZ49</accession>
<dbReference type="InterPro" id="IPR000515">
    <property type="entry name" value="MetI-like"/>
</dbReference>
<dbReference type="EMBL" id="SMCR01000003">
    <property type="protein sequence ID" value="TCV97940.1"/>
    <property type="molecule type" value="Genomic_DNA"/>
</dbReference>
<feature type="transmembrane region" description="Helical" evidence="8">
    <location>
        <begin position="112"/>
        <end position="132"/>
    </location>
</feature>
<evidence type="ECO:0000256" key="2">
    <source>
        <dbReference type="ARBA" id="ARBA00022448"/>
    </source>
</evidence>
<dbReference type="InterPro" id="IPR035906">
    <property type="entry name" value="MetI-like_sf"/>
</dbReference>
<feature type="transmembrane region" description="Helical" evidence="8">
    <location>
        <begin position="161"/>
        <end position="187"/>
    </location>
</feature>
<dbReference type="CDD" id="cd06261">
    <property type="entry name" value="TM_PBP2"/>
    <property type="match status" value="1"/>
</dbReference>
<dbReference type="Gene3D" id="1.10.3720.10">
    <property type="entry name" value="MetI-like"/>
    <property type="match status" value="1"/>
</dbReference>
<evidence type="ECO:0000256" key="7">
    <source>
        <dbReference type="ARBA" id="ARBA00023136"/>
    </source>
</evidence>
<feature type="domain" description="ABC transmembrane type-1" evidence="9">
    <location>
        <begin position="75"/>
        <end position="289"/>
    </location>
</feature>
<proteinExistence type="inferred from homology"/>
<dbReference type="GO" id="GO:0055085">
    <property type="term" value="P:transmembrane transport"/>
    <property type="evidence" value="ECO:0007669"/>
    <property type="project" value="InterPro"/>
</dbReference>
<evidence type="ECO:0000256" key="3">
    <source>
        <dbReference type="ARBA" id="ARBA00022475"/>
    </source>
</evidence>
<dbReference type="InterPro" id="IPR051393">
    <property type="entry name" value="ABC_transporter_permease"/>
</dbReference>
<feature type="transmembrane region" description="Helical" evidence="8">
    <location>
        <begin position="15"/>
        <end position="37"/>
    </location>
</feature>
<keyword evidence="11" id="KW-1185">Reference proteome</keyword>
<comment type="subcellular location">
    <subcellularLocation>
        <location evidence="1">Cell inner membrane</location>
        <topology evidence="1">Multi-pass membrane protein</topology>
    </subcellularLocation>
    <subcellularLocation>
        <location evidence="8">Cell membrane</location>
        <topology evidence="8">Multi-pass membrane protein</topology>
    </subcellularLocation>
</comment>
<feature type="transmembrane region" description="Helical" evidence="8">
    <location>
        <begin position="79"/>
        <end position="100"/>
    </location>
</feature>
<dbReference type="AlphaFoldDB" id="A0A4R3YZ49"/>
<dbReference type="SUPFAM" id="SSF161098">
    <property type="entry name" value="MetI-like"/>
    <property type="match status" value="1"/>
</dbReference>
<evidence type="ECO:0000259" key="9">
    <source>
        <dbReference type="PROSITE" id="PS50928"/>
    </source>
</evidence>
<protein>
    <submittedName>
        <fullName evidence="10">Carbohydrate ABC transporter membrane protein 1 (CUT1 family)</fullName>
    </submittedName>
</protein>
<evidence type="ECO:0000256" key="4">
    <source>
        <dbReference type="ARBA" id="ARBA00022519"/>
    </source>
</evidence>
<evidence type="ECO:0000256" key="8">
    <source>
        <dbReference type="RuleBase" id="RU363032"/>
    </source>
</evidence>
<evidence type="ECO:0000256" key="1">
    <source>
        <dbReference type="ARBA" id="ARBA00004429"/>
    </source>
</evidence>
<dbReference type="Pfam" id="PF00528">
    <property type="entry name" value="BPD_transp_1"/>
    <property type="match status" value="1"/>
</dbReference>
<keyword evidence="7 8" id="KW-0472">Membrane</keyword>
<dbReference type="PANTHER" id="PTHR30193:SF37">
    <property type="entry name" value="INNER MEMBRANE ABC TRANSPORTER PERMEASE PROTEIN YCJO"/>
    <property type="match status" value="1"/>
</dbReference>
<sequence length="302" mass="33827">MPLLPTLSARRQRNLTYGLFLLLPVILFVASYLYPIFYTFNLSLHDWDGLSPRQRFVGLDNYTSLLSQPRFHHAVLNNIAWLAFCLVVPSLAGLGLALLVDGKLRGESLFKLAFFVPYIFMPVAVAAIWRWLYLPDGGLFNTVIAKLGFPEQMQNWLGDPAIVNLSVMLAALWSGTGFAFIVFLAGLRNLPYEYLEAARVDGASRWSIFWHIIIPQLWPSTILVVGIFGIDAMRLFDIVWSMTGGGPSRASEVLATQLYDVAFGQFKMGMASAIGICQLLLAALLILPYIIYITRRVEELSE</sequence>
<keyword evidence="3" id="KW-1003">Cell membrane</keyword>
<dbReference type="PANTHER" id="PTHR30193">
    <property type="entry name" value="ABC TRANSPORTER PERMEASE PROTEIN"/>
    <property type="match status" value="1"/>
</dbReference>